<accession>A0A0S3R4K2</accession>
<dbReference type="Proteomes" id="UP000291084">
    <property type="component" value="Chromosome 1"/>
</dbReference>
<protein>
    <submittedName>
        <fullName evidence="2">Uncharacterized protein</fullName>
    </submittedName>
</protein>
<dbReference type="EMBL" id="AP015034">
    <property type="protein sequence ID" value="BAT75431.1"/>
    <property type="molecule type" value="Genomic_DNA"/>
</dbReference>
<evidence type="ECO:0000256" key="1">
    <source>
        <dbReference type="SAM" id="MobiDB-lite"/>
    </source>
</evidence>
<feature type="region of interest" description="Disordered" evidence="1">
    <location>
        <begin position="26"/>
        <end position="73"/>
    </location>
</feature>
<feature type="compositionally biased region" description="Acidic residues" evidence="1">
    <location>
        <begin position="59"/>
        <end position="69"/>
    </location>
</feature>
<name>A0A0S3R4K2_PHAAN</name>
<gene>
    <name evidence="2" type="primary">Vigan.01G329100</name>
    <name evidence="2" type="ORF">VIGAN_01329100</name>
</gene>
<reference evidence="2 3" key="1">
    <citation type="journal article" date="2015" name="Sci. Rep.">
        <title>The power of single molecule real-time sequencing technology in the de novo assembly of a eukaryotic genome.</title>
        <authorList>
            <person name="Sakai H."/>
            <person name="Naito K."/>
            <person name="Ogiso-Tanaka E."/>
            <person name="Takahashi Y."/>
            <person name="Iseki K."/>
            <person name="Muto C."/>
            <person name="Satou K."/>
            <person name="Teruya K."/>
            <person name="Shiroma A."/>
            <person name="Shimoji M."/>
            <person name="Hirano T."/>
            <person name="Itoh T."/>
            <person name="Kaga A."/>
            <person name="Tomooka N."/>
        </authorList>
    </citation>
    <scope>NUCLEOTIDE SEQUENCE [LARGE SCALE GENOMIC DNA]</scope>
    <source>
        <strain evidence="3">cv. Shumari</strain>
    </source>
</reference>
<evidence type="ECO:0000313" key="3">
    <source>
        <dbReference type="Proteomes" id="UP000291084"/>
    </source>
</evidence>
<sequence length="98" mass="11250">MEGRMVAMESTVEELKAEVRAMNHEFQQAFGRRSRNRDQGSEGSRNSVIAKRERQSSESSEEESEDDQGEIQRMCMLESVPHRSVVLLSNLEFNCLLD</sequence>
<evidence type="ECO:0000313" key="2">
    <source>
        <dbReference type="EMBL" id="BAT75431.1"/>
    </source>
</evidence>
<organism evidence="2 3">
    <name type="scientific">Vigna angularis var. angularis</name>
    <dbReference type="NCBI Taxonomy" id="157739"/>
    <lineage>
        <taxon>Eukaryota</taxon>
        <taxon>Viridiplantae</taxon>
        <taxon>Streptophyta</taxon>
        <taxon>Embryophyta</taxon>
        <taxon>Tracheophyta</taxon>
        <taxon>Spermatophyta</taxon>
        <taxon>Magnoliopsida</taxon>
        <taxon>eudicotyledons</taxon>
        <taxon>Gunneridae</taxon>
        <taxon>Pentapetalae</taxon>
        <taxon>rosids</taxon>
        <taxon>fabids</taxon>
        <taxon>Fabales</taxon>
        <taxon>Fabaceae</taxon>
        <taxon>Papilionoideae</taxon>
        <taxon>50 kb inversion clade</taxon>
        <taxon>NPAAA clade</taxon>
        <taxon>indigoferoid/millettioid clade</taxon>
        <taxon>Phaseoleae</taxon>
        <taxon>Vigna</taxon>
    </lineage>
</organism>
<keyword evidence="3" id="KW-1185">Reference proteome</keyword>
<dbReference type="AlphaFoldDB" id="A0A0S3R4K2"/>
<proteinExistence type="predicted"/>